<dbReference type="PANTHER" id="PTHR30146:SF148">
    <property type="entry name" value="HTH-TYPE TRANSCRIPTIONAL REPRESSOR PURR-RELATED"/>
    <property type="match status" value="1"/>
</dbReference>
<organism evidence="7 8">
    <name type="scientific">Deinococcus roseus</name>
    <dbReference type="NCBI Taxonomy" id="392414"/>
    <lineage>
        <taxon>Bacteria</taxon>
        <taxon>Thermotogati</taxon>
        <taxon>Deinococcota</taxon>
        <taxon>Deinococci</taxon>
        <taxon>Deinococcales</taxon>
        <taxon>Deinococcaceae</taxon>
        <taxon>Deinococcus</taxon>
    </lineage>
</organism>
<evidence type="ECO:0000313" key="8">
    <source>
        <dbReference type="Proteomes" id="UP000632222"/>
    </source>
</evidence>
<dbReference type="SUPFAM" id="SSF53822">
    <property type="entry name" value="Periplasmic binding protein-like I"/>
    <property type="match status" value="1"/>
</dbReference>
<dbReference type="CDD" id="cd06290">
    <property type="entry name" value="PBP1_LacI-like"/>
    <property type="match status" value="1"/>
</dbReference>
<keyword evidence="2" id="KW-0805">Transcription regulation</keyword>
<dbReference type="Pfam" id="PF00356">
    <property type="entry name" value="LacI"/>
    <property type="match status" value="1"/>
</dbReference>
<dbReference type="SUPFAM" id="SSF47413">
    <property type="entry name" value="lambda repressor-like DNA-binding domains"/>
    <property type="match status" value="1"/>
</dbReference>
<keyword evidence="3" id="KW-0238">DNA-binding</keyword>
<sequence length="332" mass="36439">MKKKVTLLDVAEAAGVSPSTVSRIVAGTARVSEKKRKQVEEAIAQLKYQPNLVAKGLVQGRTLSIGVLTQDIASPFYGSALLGVQEALRGTDYVPVFMDGHWQPEDEAVAIQRLVGRVDGLIIMGGHLEGDSLGALAESMPIITIGRTIPGFEQHSVLIDNYAGARNLVKYLFDLGHRRIAHIAGPHEHIDARERLRGYYDAHKEFGMDIDEKLIVHGDFQEASGSLAVATLLESRTMFTAIFAANDQMAYGARLALYRRGIRVPEEVSLVGFDDTRNSEYMMPPLTTVRQPMHELGLAATTALLNLLNDEEVVLEKITPQLVIRESASRAR</sequence>
<dbReference type="PROSITE" id="PS00356">
    <property type="entry name" value="HTH_LACI_1"/>
    <property type="match status" value="1"/>
</dbReference>
<evidence type="ECO:0000256" key="2">
    <source>
        <dbReference type="ARBA" id="ARBA00023015"/>
    </source>
</evidence>
<feature type="domain" description="HTH lacI-type" evidence="5">
    <location>
        <begin position="5"/>
        <end position="59"/>
    </location>
</feature>
<dbReference type="InterPro" id="IPR000843">
    <property type="entry name" value="HTH_LacI"/>
</dbReference>
<name>A0ABQ2CVZ6_9DEIO</name>
<comment type="caution">
    <text evidence="7">The sequence shown here is derived from an EMBL/GenBank/DDBJ whole genome shotgun (WGS) entry which is preliminary data.</text>
</comment>
<dbReference type="InterPro" id="IPR028082">
    <property type="entry name" value="Peripla_BP_I"/>
</dbReference>
<evidence type="ECO:0000256" key="1">
    <source>
        <dbReference type="ARBA" id="ARBA00022491"/>
    </source>
</evidence>
<dbReference type="PANTHER" id="PTHR30146">
    <property type="entry name" value="LACI-RELATED TRANSCRIPTIONAL REPRESSOR"/>
    <property type="match status" value="1"/>
</dbReference>
<evidence type="ECO:0000259" key="6">
    <source>
        <dbReference type="PROSITE" id="PS50943"/>
    </source>
</evidence>
<dbReference type="EMBL" id="BMOD01000001">
    <property type="protein sequence ID" value="GGJ19576.1"/>
    <property type="molecule type" value="Genomic_DNA"/>
</dbReference>
<dbReference type="InterPro" id="IPR001387">
    <property type="entry name" value="Cro/C1-type_HTH"/>
</dbReference>
<evidence type="ECO:0000256" key="4">
    <source>
        <dbReference type="ARBA" id="ARBA00023163"/>
    </source>
</evidence>
<evidence type="ECO:0000313" key="7">
    <source>
        <dbReference type="EMBL" id="GGJ19576.1"/>
    </source>
</evidence>
<keyword evidence="1" id="KW-0678">Repressor</keyword>
<dbReference type="RefSeq" id="WP_188998492.1">
    <property type="nucleotide sequence ID" value="NZ_BMOD01000001.1"/>
</dbReference>
<reference evidence="8" key="1">
    <citation type="journal article" date="2019" name="Int. J. Syst. Evol. Microbiol.">
        <title>The Global Catalogue of Microorganisms (GCM) 10K type strain sequencing project: providing services to taxonomists for standard genome sequencing and annotation.</title>
        <authorList>
            <consortium name="The Broad Institute Genomics Platform"/>
            <consortium name="The Broad Institute Genome Sequencing Center for Infectious Disease"/>
            <person name="Wu L."/>
            <person name="Ma J."/>
        </authorList>
    </citation>
    <scope>NUCLEOTIDE SEQUENCE [LARGE SCALE GENOMIC DNA]</scope>
    <source>
        <strain evidence="8">JCM 14370</strain>
    </source>
</reference>
<keyword evidence="8" id="KW-1185">Reference proteome</keyword>
<dbReference type="PROSITE" id="PS50943">
    <property type="entry name" value="HTH_CROC1"/>
    <property type="match status" value="1"/>
</dbReference>
<dbReference type="SMART" id="SM00354">
    <property type="entry name" value="HTH_LACI"/>
    <property type="match status" value="1"/>
</dbReference>
<evidence type="ECO:0000259" key="5">
    <source>
        <dbReference type="PROSITE" id="PS50932"/>
    </source>
</evidence>
<dbReference type="Gene3D" id="3.40.50.2300">
    <property type="match status" value="2"/>
</dbReference>
<dbReference type="Pfam" id="PF13377">
    <property type="entry name" value="Peripla_BP_3"/>
    <property type="match status" value="1"/>
</dbReference>
<proteinExistence type="predicted"/>
<dbReference type="Gene3D" id="1.10.260.40">
    <property type="entry name" value="lambda repressor-like DNA-binding domains"/>
    <property type="match status" value="1"/>
</dbReference>
<evidence type="ECO:0000256" key="3">
    <source>
        <dbReference type="ARBA" id="ARBA00023125"/>
    </source>
</evidence>
<gene>
    <name evidence="7" type="ORF">GCM10008938_02110</name>
</gene>
<accession>A0ABQ2CVZ6</accession>
<dbReference type="InterPro" id="IPR010982">
    <property type="entry name" value="Lambda_DNA-bd_dom_sf"/>
</dbReference>
<dbReference type="CDD" id="cd01392">
    <property type="entry name" value="HTH_LacI"/>
    <property type="match status" value="1"/>
</dbReference>
<dbReference type="PROSITE" id="PS50932">
    <property type="entry name" value="HTH_LACI_2"/>
    <property type="match status" value="1"/>
</dbReference>
<dbReference type="InterPro" id="IPR046335">
    <property type="entry name" value="LacI/GalR-like_sensor"/>
</dbReference>
<protein>
    <submittedName>
        <fullName evidence="7">LacI family transcriptional regulator</fullName>
    </submittedName>
</protein>
<dbReference type="Proteomes" id="UP000632222">
    <property type="component" value="Unassembled WGS sequence"/>
</dbReference>
<keyword evidence="4" id="KW-0804">Transcription</keyword>
<feature type="domain" description="HTH cro/C1-type" evidence="6">
    <location>
        <begin position="2"/>
        <end position="32"/>
    </location>
</feature>